<organism evidence="3 4">
    <name type="scientific">Kitasatospora phosalacinea</name>
    <dbReference type="NCBI Taxonomy" id="2065"/>
    <lineage>
        <taxon>Bacteria</taxon>
        <taxon>Bacillati</taxon>
        <taxon>Actinomycetota</taxon>
        <taxon>Actinomycetes</taxon>
        <taxon>Kitasatosporales</taxon>
        <taxon>Streptomycetaceae</taxon>
        <taxon>Kitasatospora</taxon>
    </lineage>
</organism>
<proteinExistence type="predicted"/>
<accession>A0ABW6GFL3</accession>
<keyword evidence="4" id="KW-1185">Reference proteome</keyword>
<sequence length="310" mass="32302">MRARAVLTAVAAALLLGGCGPVRPNDPMPNDPMPTVRPGADRITAGPEVRPATGAAAARAAEVAAAWPGSDLQRTWEHGYFPLDAPAEWLPDGAFRSSDDKAAYLDGRIDLATTLPVSVSGLTEVRFADGSALALPQRSAQEVLASLTHRSDSCAADCDTRLTVTAVRPGTATVATSRGQATIATWEFTLDGYAGPFRYPAVLPQQPPPPATAPEQPDDGISTTLRAVSPDGLVLTATVPYGCATPAPGTVHETDLAVVLIGRAAPRALGPDEMCDAVLHLAQVEFRLSRPLGTRTVLSLADGRPQLPRP</sequence>
<dbReference type="PROSITE" id="PS51257">
    <property type="entry name" value="PROKAR_LIPOPROTEIN"/>
    <property type="match status" value="1"/>
</dbReference>
<comment type="caution">
    <text evidence="3">The sequence shown here is derived from an EMBL/GenBank/DDBJ whole genome shotgun (WGS) entry which is preliminary data.</text>
</comment>
<evidence type="ECO:0008006" key="5">
    <source>
        <dbReference type="Google" id="ProtNLM"/>
    </source>
</evidence>
<evidence type="ECO:0000313" key="3">
    <source>
        <dbReference type="EMBL" id="MFE1351497.1"/>
    </source>
</evidence>
<protein>
    <recommendedName>
        <fullName evidence="5">Lipoprotein</fullName>
    </recommendedName>
</protein>
<feature type="chain" id="PRO_5046362527" description="Lipoprotein" evidence="2">
    <location>
        <begin position="25"/>
        <end position="310"/>
    </location>
</feature>
<dbReference type="EMBL" id="JBHYPX010000007">
    <property type="protein sequence ID" value="MFE1351497.1"/>
    <property type="molecule type" value="Genomic_DNA"/>
</dbReference>
<dbReference type="RefSeq" id="WP_380319640.1">
    <property type="nucleotide sequence ID" value="NZ_JBHYPW010000009.1"/>
</dbReference>
<name>A0ABW6GFL3_9ACTN</name>
<gene>
    <name evidence="3" type="ORF">ACFW6T_05840</name>
</gene>
<reference evidence="3 4" key="1">
    <citation type="submission" date="2024-09" db="EMBL/GenBank/DDBJ databases">
        <title>The Natural Products Discovery Center: Release of the First 8490 Sequenced Strains for Exploring Actinobacteria Biosynthetic Diversity.</title>
        <authorList>
            <person name="Kalkreuter E."/>
            <person name="Kautsar S.A."/>
            <person name="Yang D."/>
            <person name="Bader C.D."/>
            <person name="Teijaro C.N."/>
            <person name="Fluegel L."/>
            <person name="Davis C.M."/>
            <person name="Simpson J.R."/>
            <person name="Lauterbach L."/>
            <person name="Steele A.D."/>
            <person name="Gui C."/>
            <person name="Meng S."/>
            <person name="Li G."/>
            <person name="Viehrig K."/>
            <person name="Ye F."/>
            <person name="Su P."/>
            <person name="Kiefer A.F."/>
            <person name="Nichols A."/>
            <person name="Cepeda A.J."/>
            <person name="Yan W."/>
            <person name="Fan B."/>
            <person name="Jiang Y."/>
            <person name="Adhikari A."/>
            <person name="Zheng C.-J."/>
            <person name="Schuster L."/>
            <person name="Cowan T.M."/>
            <person name="Smanski M.J."/>
            <person name="Chevrette M.G."/>
            <person name="De Carvalho L.P.S."/>
            <person name="Shen B."/>
        </authorList>
    </citation>
    <scope>NUCLEOTIDE SEQUENCE [LARGE SCALE GENOMIC DNA]</scope>
    <source>
        <strain evidence="3 4">NPDC058753</strain>
    </source>
</reference>
<keyword evidence="2" id="KW-0732">Signal</keyword>
<dbReference type="Proteomes" id="UP001599542">
    <property type="component" value="Unassembled WGS sequence"/>
</dbReference>
<evidence type="ECO:0000313" key="4">
    <source>
        <dbReference type="Proteomes" id="UP001599542"/>
    </source>
</evidence>
<evidence type="ECO:0000256" key="2">
    <source>
        <dbReference type="SAM" id="SignalP"/>
    </source>
</evidence>
<evidence type="ECO:0000256" key="1">
    <source>
        <dbReference type="SAM" id="MobiDB-lite"/>
    </source>
</evidence>
<feature type="region of interest" description="Disordered" evidence="1">
    <location>
        <begin position="202"/>
        <end position="221"/>
    </location>
</feature>
<feature type="signal peptide" evidence="2">
    <location>
        <begin position="1"/>
        <end position="24"/>
    </location>
</feature>